<dbReference type="Proteomes" id="UP000823775">
    <property type="component" value="Unassembled WGS sequence"/>
</dbReference>
<sequence>MMTEVHDAGRPPVLVDGDPQREAPHYPGDADDDNDDAGADKTDHHLPDAKSSSEALFNFKARYLHLQLKDRSTEVLGSIHKPVVMDSLLPLPFPADLSFMYNSFKGAMPDWKKLGALKSLYLSNNTFSGQIPIEYLQGLFEVEARNNKFSGSIPSFPKDVLKLLNVSNNQLEGTKASVGSLWNQLATPKSRNQIVVLLTVSTLRSVANHGDIIKVALSPNRSSSQSNPQLTSRAVGSNNNEDQNTFTSSAPDHVTMSSNPAYARHDNNINNNKAVEAAPAAADLLRASARCGSGNLGSSYKALLMDGQAVVVKRKEEKLLVYDYASNGSLASHLHGKHSGLDWPSRLKIIKGLQGVGLPSQ</sequence>
<feature type="compositionally biased region" description="Low complexity" evidence="1">
    <location>
        <begin position="218"/>
        <end position="230"/>
    </location>
</feature>
<protein>
    <submittedName>
        <fullName evidence="2">Uncharacterized protein</fullName>
    </submittedName>
</protein>
<dbReference type="InterPro" id="IPR032675">
    <property type="entry name" value="LRR_dom_sf"/>
</dbReference>
<dbReference type="SUPFAM" id="SSF52058">
    <property type="entry name" value="L domain-like"/>
    <property type="match status" value="1"/>
</dbReference>
<feature type="compositionally biased region" description="Polar residues" evidence="1">
    <location>
        <begin position="231"/>
        <end position="260"/>
    </location>
</feature>
<keyword evidence="3" id="KW-1185">Reference proteome</keyword>
<comment type="caution">
    <text evidence="2">The sequence shown here is derived from an EMBL/GenBank/DDBJ whole genome shotgun (WGS) entry which is preliminary data.</text>
</comment>
<reference evidence="2 3" key="1">
    <citation type="journal article" date="2021" name="BMC Genomics">
        <title>Datura genome reveals duplications of psychoactive alkaloid biosynthetic genes and high mutation rate following tissue culture.</title>
        <authorList>
            <person name="Rajewski A."/>
            <person name="Carter-House D."/>
            <person name="Stajich J."/>
            <person name="Litt A."/>
        </authorList>
    </citation>
    <scope>NUCLEOTIDE SEQUENCE [LARGE SCALE GENOMIC DNA]</scope>
    <source>
        <strain evidence="2">AR-01</strain>
    </source>
</reference>
<dbReference type="Gene3D" id="3.80.10.10">
    <property type="entry name" value="Ribonuclease Inhibitor"/>
    <property type="match status" value="1"/>
</dbReference>
<evidence type="ECO:0000313" key="3">
    <source>
        <dbReference type="Proteomes" id="UP000823775"/>
    </source>
</evidence>
<dbReference type="EMBL" id="JACEIK010002078">
    <property type="protein sequence ID" value="MCD9558926.1"/>
    <property type="molecule type" value="Genomic_DNA"/>
</dbReference>
<name>A0ABS8UM34_DATST</name>
<dbReference type="PANTHER" id="PTHR48007:SF64">
    <property type="entry name" value="POLLEN RECEPTOR-LIKE KINASE 1"/>
    <property type="match status" value="1"/>
</dbReference>
<evidence type="ECO:0000256" key="1">
    <source>
        <dbReference type="SAM" id="MobiDB-lite"/>
    </source>
</evidence>
<dbReference type="Gene3D" id="1.10.510.10">
    <property type="entry name" value="Transferase(Phosphotransferase) domain 1"/>
    <property type="match status" value="1"/>
</dbReference>
<feature type="region of interest" description="Disordered" evidence="1">
    <location>
        <begin position="218"/>
        <end position="267"/>
    </location>
</feature>
<gene>
    <name evidence="2" type="ORF">HAX54_016617</name>
</gene>
<organism evidence="2 3">
    <name type="scientific">Datura stramonium</name>
    <name type="common">Jimsonweed</name>
    <name type="synonym">Common thornapple</name>
    <dbReference type="NCBI Taxonomy" id="4076"/>
    <lineage>
        <taxon>Eukaryota</taxon>
        <taxon>Viridiplantae</taxon>
        <taxon>Streptophyta</taxon>
        <taxon>Embryophyta</taxon>
        <taxon>Tracheophyta</taxon>
        <taxon>Spermatophyta</taxon>
        <taxon>Magnoliopsida</taxon>
        <taxon>eudicotyledons</taxon>
        <taxon>Gunneridae</taxon>
        <taxon>Pentapetalae</taxon>
        <taxon>asterids</taxon>
        <taxon>lamiids</taxon>
        <taxon>Solanales</taxon>
        <taxon>Solanaceae</taxon>
        <taxon>Solanoideae</taxon>
        <taxon>Datureae</taxon>
        <taxon>Datura</taxon>
    </lineage>
</organism>
<dbReference type="InterPro" id="IPR001611">
    <property type="entry name" value="Leu-rich_rpt"/>
</dbReference>
<dbReference type="InterPro" id="IPR011009">
    <property type="entry name" value="Kinase-like_dom_sf"/>
</dbReference>
<feature type="region of interest" description="Disordered" evidence="1">
    <location>
        <begin position="1"/>
        <end position="49"/>
    </location>
</feature>
<dbReference type="Pfam" id="PF00560">
    <property type="entry name" value="LRR_1"/>
    <property type="match status" value="1"/>
</dbReference>
<dbReference type="InterPro" id="IPR046959">
    <property type="entry name" value="PRK1-6/SRF4-like"/>
</dbReference>
<accession>A0ABS8UM34</accession>
<dbReference type="PANTHER" id="PTHR48007">
    <property type="entry name" value="LEUCINE-RICH REPEAT RECEPTOR-LIKE PROTEIN KINASE PXC1"/>
    <property type="match status" value="1"/>
</dbReference>
<evidence type="ECO:0000313" key="2">
    <source>
        <dbReference type="EMBL" id="MCD9558926.1"/>
    </source>
</evidence>
<feature type="compositionally biased region" description="Basic and acidic residues" evidence="1">
    <location>
        <begin position="38"/>
        <end position="48"/>
    </location>
</feature>
<dbReference type="SUPFAM" id="SSF56112">
    <property type="entry name" value="Protein kinase-like (PK-like)"/>
    <property type="match status" value="1"/>
</dbReference>
<proteinExistence type="predicted"/>